<keyword evidence="11" id="KW-0472">Membrane</keyword>
<keyword evidence="14" id="KW-0961">Cell wall biogenesis/degradation</keyword>
<dbReference type="SUPFAM" id="SSF51445">
    <property type="entry name" value="(Trans)glycosidases"/>
    <property type="match status" value="1"/>
</dbReference>
<dbReference type="GO" id="GO:0071555">
    <property type="term" value="P:cell wall organization"/>
    <property type="evidence" value="ECO:0007669"/>
    <property type="project" value="UniProtKB-KW"/>
</dbReference>
<evidence type="ECO:0000256" key="12">
    <source>
        <dbReference type="ARBA" id="ARBA00023180"/>
    </source>
</evidence>
<dbReference type="GO" id="GO:0042973">
    <property type="term" value="F:glucan endo-1,3-beta-D-glucosidase activity"/>
    <property type="evidence" value="ECO:0007669"/>
    <property type="project" value="UniProtKB-EC"/>
</dbReference>
<protein>
    <recommendedName>
        <fullName evidence="5">glucan endo-1,3-beta-D-glucosidase</fullName>
        <ecNumber evidence="5">3.2.1.39</ecNumber>
    </recommendedName>
    <alternativeName>
        <fullName evidence="18">Endo-1,3-beta-glucanase btgC</fullName>
    </alternativeName>
    <alternativeName>
        <fullName evidence="17">Laminarinase btgC</fullName>
    </alternativeName>
</protein>
<dbReference type="AlphaFoldDB" id="A0A0A7CLU8"/>
<keyword evidence="23" id="KW-1185">Reference proteome</keyword>
<evidence type="ECO:0000256" key="4">
    <source>
        <dbReference type="ARBA" id="ARBA00008773"/>
    </source>
</evidence>
<accession>A0A0A7CLU8</accession>
<evidence type="ECO:0000256" key="16">
    <source>
        <dbReference type="ARBA" id="ARBA00037649"/>
    </source>
</evidence>
<dbReference type="GO" id="GO:0005886">
    <property type="term" value="C:plasma membrane"/>
    <property type="evidence" value="ECO:0007669"/>
    <property type="project" value="UniProtKB-SubCell"/>
</dbReference>
<evidence type="ECO:0000256" key="19">
    <source>
        <dbReference type="RuleBase" id="RU004335"/>
    </source>
</evidence>
<dbReference type="EMBL" id="JNBS01000389">
    <property type="protein sequence ID" value="OQS06004.1"/>
    <property type="molecule type" value="Genomic_DNA"/>
</dbReference>
<keyword evidence="15" id="KW-0624">Polysaccharide degradation</keyword>
<evidence type="ECO:0000256" key="9">
    <source>
        <dbReference type="ARBA" id="ARBA00022729"/>
    </source>
</evidence>
<evidence type="ECO:0000256" key="17">
    <source>
        <dbReference type="ARBA" id="ARBA00042373"/>
    </source>
</evidence>
<keyword evidence="7" id="KW-0134">Cell wall</keyword>
<evidence type="ECO:0000256" key="7">
    <source>
        <dbReference type="ARBA" id="ARBA00022512"/>
    </source>
</evidence>
<dbReference type="InterPro" id="IPR017853">
    <property type="entry name" value="GH"/>
</dbReference>
<feature type="chain" id="PRO_5002036931" description="glucan endo-1,3-beta-D-glucosidase" evidence="20">
    <location>
        <begin position="19"/>
        <end position="458"/>
    </location>
</feature>
<dbReference type="InterPro" id="IPR050732">
    <property type="entry name" value="Beta-glucan_modifiers"/>
</dbReference>
<evidence type="ECO:0000256" key="15">
    <source>
        <dbReference type="ARBA" id="ARBA00023326"/>
    </source>
</evidence>
<evidence type="ECO:0000256" key="18">
    <source>
        <dbReference type="ARBA" id="ARBA00043078"/>
    </source>
</evidence>
<evidence type="ECO:0000313" key="21">
    <source>
        <dbReference type="EMBL" id="AIG55438.1"/>
    </source>
</evidence>
<dbReference type="GO" id="GO:0000272">
    <property type="term" value="P:polysaccharide catabolic process"/>
    <property type="evidence" value="ECO:0007669"/>
    <property type="project" value="UniProtKB-KW"/>
</dbReference>
<keyword evidence="8" id="KW-0964">Secreted</keyword>
<evidence type="ECO:0000256" key="10">
    <source>
        <dbReference type="ARBA" id="ARBA00022801"/>
    </source>
</evidence>
<dbReference type="EC" id="3.2.1.39" evidence="5"/>
<feature type="signal peptide" evidence="20">
    <location>
        <begin position="1"/>
        <end position="18"/>
    </location>
</feature>
<dbReference type="InterPro" id="IPR000490">
    <property type="entry name" value="Glyco_hydro_17"/>
</dbReference>
<keyword evidence="9 20" id="KW-0732">Signal</keyword>
<keyword evidence="13" id="KW-0119">Carbohydrate metabolism</keyword>
<comment type="similarity">
    <text evidence="4 19">Belongs to the glycosyl hydrolase 17 family.</text>
</comment>
<name>A0A0A7CLU8_9STRA</name>
<comment type="function">
    <text evidence="16">Glucanases play a role in cell expansion during growth, in cell-cell fusion during mating, and in spore release during sporulation. This enzyme may be involved in beta-glucan degradation. Active on laminarin and lichenan.</text>
</comment>
<keyword evidence="12" id="KW-0325">Glycoprotein</keyword>
<evidence type="ECO:0000256" key="2">
    <source>
        <dbReference type="ARBA" id="ARBA00004191"/>
    </source>
</evidence>
<dbReference type="OrthoDB" id="77201at2759"/>
<evidence type="ECO:0000256" key="8">
    <source>
        <dbReference type="ARBA" id="ARBA00022525"/>
    </source>
</evidence>
<gene>
    <name evidence="22" type="ORF">THRCLA_01922</name>
</gene>
<evidence type="ECO:0000313" key="23">
    <source>
        <dbReference type="Proteomes" id="UP000243217"/>
    </source>
</evidence>
<sequence length="458" mass="49946">MLRVTALVLFLVAALATAMDFRLYGLNYNSRQGPDWDPSKCKTQDQIASDMVKIKKIADRVRIYSLVDCSQGKMVLAAAKKAELKVWLGMWITDQKTFDAEMTELKSLVSAGSVDANVIGIHVGSENLYRKDMSPEQVSNMFNNSPNAISFMKSVKTYLASQSINIPVSIADIIDTLVQYPTVLDAVDIIQANEFPFWEPAKVDTAMINFKKKYDTLVAVAKGKTIQIGETGWASGGINANASEASPSNHAQYLLNFYNYANFHNLTYFYFAAFDDAWKAKQPGMANDVEAYFGLYDSTGTLKPGIVSLTQTNSSIDPDNTNITVVPLTKTPISLTPGSTNTPGAGSTNKAASSASTVTASIALVATIVVNTSSFFISMLRALVLTVFATVHALNVPLYGLNYNSRQGPDWDPNRCKTQEQIDTDMSLIKEISPRVRIYSLTDCDQGSMVLSAAKKVG</sequence>
<feature type="non-terminal residue" evidence="21">
    <location>
        <position position="458"/>
    </location>
</feature>
<evidence type="ECO:0000313" key="22">
    <source>
        <dbReference type="EMBL" id="OQS06004.1"/>
    </source>
</evidence>
<reference evidence="21 23" key="1">
    <citation type="journal article" date="2014" name="Genome Biol. Evol.">
        <title>The secreted proteins of Achlya hypogyna and Thraustotheca clavata identify the ancestral oomycete secretome and reveal gene acquisitions by horizontal gene transfer.</title>
        <authorList>
            <person name="Misner I."/>
            <person name="Blouin N."/>
            <person name="Leonard G."/>
            <person name="Richards T.A."/>
            <person name="Lane C.E."/>
        </authorList>
    </citation>
    <scope>NUCLEOTIDE SEQUENCE</scope>
    <source>
        <strain evidence="21 23">ATCC 34112</strain>
    </source>
</reference>
<dbReference type="Gene3D" id="3.20.20.80">
    <property type="entry name" value="Glycosidases"/>
    <property type="match status" value="1"/>
</dbReference>
<evidence type="ECO:0000256" key="11">
    <source>
        <dbReference type="ARBA" id="ARBA00023136"/>
    </source>
</evidence>
<comment type="subcellular location">
    <subcellularLocation>
        <location evidence="3">Cell membrane</location>
    </subcellularLocation>
    <subcellularLocation>
        <location evidence="2">Secreted</location>
        <location evidence="2">Cell wall</location>
    </subcellularLocation>
</comment>
<proteinExistence type="inferred from homology"/>
<evidence type="ECO:0000256" key="20">
    <source>
        <dbReference type="SAM" id="SignalP"/>
    </source>
</evidence>
<dbReference type="Pfam" id="PF00332">
    <property type="entry name" value="Glyco_hydro_17"/>
    <property type="match status" value="1"/>
</dbReference>
<comment type="catalytic activity">
    <reaction evidence="1">
        <text>Hydrolysis of (1-&gt;3)-beta-D-glucosidic linkages in (1-&gt;3)-beta-D-glucans.</text>
        <dbReference type="EC" id="3.2.1.39"/>
    </reaction>
</comment>
<dbReference type="Proteomes" id="UP000243217">
    <property type="component" value="Unassembled WGS sequence"/>
</dbReference>
<evidence type="ECO:0000256" key="5">
    <source>
        <dbReference type="ARBA" id="ARBA00012780"/>
    </source>
</evidence>
<keyword evidence="6" id="KW-1003">Cell membrane</keyword>
<dbReference type="STRING" id="74557.A0A0A7CLU8"/>
<dbReference type="PANTHER" id="PTHR16631:SF17">
    <property type="entry name" value="GLUCAN ENDO-1,3-BETA-GLUCOSIDASE BTGC"/>
    <property type="match status" value="1"/>
</dbReference>
<evidence type="ECO:0000256" key="14">
    <source>
        <dbReference type="ARBA" id="ARBA00023316"/>
    </source>
</evidence>
<dbReference type="PANTHER" id="PTHR16631">
    <property type="entry name" value="GLUCAN 1,3-BETA-GLUCOSIDASE"/>
    <property type="match status" value="1"/>
</dbReference>
<evidence type="ECO:0000256" key="1">
    <source>
        <dbReference type="ARBA" id="ARBA00000382"/>
    </source>
</evidence>
<evidence type="ECO:0000256" key="6">
    <source>
        <dbReference type="ARBA" id="ARBA00022475"/>
    </source>
</evidence>
<dbReference type="EMBL" id="KM037977">
    <property type="protein sequence ID" value="AIG55438.1"/>
    <property type="molecule type" value="Genomic_DNA"/>
</dbReference>
<evidence type="ECO:0000256" key="3">
    <source>
        <dbReference type="ARBA" id="ARBA00004236"/>
    </source>
</evidence>
<organism evidence="21">
    <name type="scientific">Thraustotheca clavata</name>
    <dbReference type="NCBI Taxonomy" id="74557"/>
    <lineage>
        <taxon>Eukaryota</taxon>
        <taxon>Sar</taxon>
        <taxon>Stramenopiles</taxon>
        <taxon>Oomycota</taxon>
        <taxon>Saprolegniomycetes</taxon>
        <taxon>Saprolegniales</taxon>
        <taxon>Achlyaceae</taxon>
        <taxon>Thraustotheca</taxon>
    </lineage>
</organism>
<keyword evidence="10" id="KW-0378">Hydrolase</keyword>
<evidence type="ECO:0000256" key="13">
    <source>
        <dbReference type="ARBA" id="ARBA00023277"/>
    </source>
</evidence>